<evidence type="ECO:0000313" key="6">
    <source>
        <dbReference type="EMBL" id="RZC16674.1"/>
    </source>
</evidence>
<evidence type="ECO:0000256" key="3">
    <source>
        <dbReference type="ARBA" id="ARBA00022833"/>
    </source>
</evidence>
<dbReference type="Gene3D" id="3.30.40.10">
    <property type="entry name" value="Zinc/RING finger domain, C3HC4 (zinc finger)"/>
    <property type="match status" value="1"/>
</dbReference>
<sequence length="136" mass="15798">MLSKYLAPIYTHLKWVLDFVLYYPFYMLYDSHPPINLGTELSTFHYEFSSGSEEHVDCAVCLSKFGEGDEVIRVMRCEHVFHKGCLDRWVGFENATCPLCRGSLTPKRPITNSGAEVVLFQFCSVQKCNDETWWLR</sequence>
<dbReference type="GO" id="GO:0061630">
    <property type="term" value="F:ubiquitin protein ligase activity"/>
    <property type="evidence" value="ECO:0007669"/>
    <property type="project" value="TreeGrafter"/>
</dbReference>
<feature type="domain" description="RING-type" evidence="5">
    <location>
        <begin position="58"/>
        <end position="101"/>
    </location>
</feature>
<dbReference type="PANTHER" id="PTHR45969">
    <property type="entry name" value="RING ZINC FINGER PROTEIN-RELATED"/>
    <property type="match status" value="1"/>
</dbReference>
<evidence type="ECO:0000256" key="4">
    <source>
        <dbReference type="PROSITE-ProRule" id="PRU00175"/>
    </source>
</evidence>
<name>A0A445L0N0_GLYSO</name>
<dbReference type="EMBL" id="QZWG01000004">
    <property type="protein sequence ID" value="RZC16674.1"/>
    <property type="molecule type" value="Genomic_DNA"/>
</dbReference>
<gene>
    <name evidence="6" type="ORF">D0Y65_009820</name>
</gene>
<accession>A0A445L0N0</accession>
<dbReference type="InterPro" id="IPR001841">
    <property type="entry name" value="Znf_RING"/>
</dbReference>
<evidence type="ECO:0000256" key="2">
    <source>
        <dbReference type="ARBA" id="ARBA00022771"/>
    </source>
</evidence>
<keyword evidence="7" id="KW-1185">Reference proteome</keyword>
<dbReference type="AlphaFoldDB" id="A0A445L0N0"/>
<evidence type="ECO:0000256" key="1">
    <source>
        <dbReference type="ARBA" id="ARBA00022723"/>
    </source>
</evidence>
<keyword evidence="1" id="KW-0479">Metal-binding</keyword>
<evidence type="ECO:0000313" key="7">
    <source>
        <dbReference type="Proteomes" id="UP000289340"/>
    </source>
</evidence>
<dbReference type="SUPFAM" id="SSF57850">
    <property type="entry name" value="RING/U-box"/>
    <property type="match status" value="1"/>
</dbReference>
<dbReference type="SMR" id="A0A445L0N0"/>
<keyword evidence="2 4" id="KW-0863">Zinc-finger</keyword>
<organism evidence="6 7">
    <name type="scientific">Glycine soja</name>
    <name type="common">Wild soybean</name>
    <dbReference type="NCBI Taxonomy" id="3848"/>
    <lineage>
        <taxon>Eukaryota</taxon>
        <taxon>Viridiplantae</taxon>
        <taxon>Streptophyta</taxon>
        <taxon>Embryophyta</taxon>
        <taxon>Tracheophyta</taxon>
        <taxon>Spermatophyta</taxon>
        <taxon>Magnoliopsida</taxon>
        <taxon>eudicotyledons</taxon>
        <taxon>Gunneridae</taxon>
        <taxon>Pentapetalae</taxon>
        <taxon>rosids</taxon>
        <taxon>fabids</taxon>
        <taxon>Fabales</taxon>
        <taxon>Fabaceae</taxon>
        <taxon>Papilionoideae</taxon>
        <taxon>50 kb inversion clade</taxon>
        <taxon>NPAAA clade</taxon>
        <taxon>indigoferoid/millettioid clade</taxon>
        <taxon>Phaseoleae</taxon>
        <taxon>Glycine</taxon>
        <taxon>Glycine subgen. Soja</taxon>
    </lineage>
</organism>
<dbReference type="InterPro" id="IPR013083">
    <property type="entry name" value="Znf_RING/FYVE/PHD"/>
</dbReference>
<dbReference type="SMART" id="SM00184">
    <property type="entry name" value="RING"/>
    <property type="match status" value="1"/>
</dbReference>
<comment type="caution">
    <text evidence="6">The sequence shown here is derived from an EMBL/GenBank/DDBJ whole genome shotgun (WGS) entry which is preliminary data.</text>
</comment>
<dbReference type="Pfam" id="PF13639">
    <property type="entry name" value="zf-RING_2"/>
    <property type="match status" value="1"/>
</dbReference>
<dbReference type="GO" id="GO:0016567">
    <property type="term" value="P:protein ubiquitination"/>
    <property type="evidence" value="ECO:0007669"/>
    <property type="project" value="TreeGrafter"/>
</dbReference>
<evidence type="ECO:0000259" key="5">
    <source>
        <dbReference type="PROSITE" id="PS50089"/>
    </source>
</evidence>
<protein>
    <submittedName>
        <fullName evidence="6">E3 ubiquitin-protein ligase RHA2B</fullName>
    </submittedName>
</protein>
<dbReference type="PROSITE" id="PS50089">
    <property type="entry name" value="ZF_RING_2"/>
    <property type="match status" value="1"/>
</dbReference>
<reference evidence="6 7" key="1">
    <citation type="submission" date="2018-09" db="EMBL/GenBank/DDBJ databases">
        <title>A high-quality reference genome of wild soybean provides a powerful tool to mine soybean genomes.</title>
        <authorList>
            <person name="Xie M."/>
            <person name="Chung C.Y.L."/>
            <person name="Li M.-W."/>
            <person name="Wong F.-L."/>
            <person name="Chan T.-F."/>
            <person name="Lam H.-M."/>
        </authorList>
    </citation>
    <scope>NUCLEOTIDE SEQUENCE [LARGE SCALE GENOMIC DNA]</scope>
    <source>
        <strain evidence="7">cv. W05</strain>
        <tissue evidence="6">Hypocotyl of etiolated seedlings</tissue>
    </source>
</reference>
<dbReference type="Proteomes" id="UP000289340">
    <property type="component" value="Chromosome 4"/>
</dbReference>
<keyword evidence="3" id="KW-0862">Zinc</keyword>
<proteinExistence type="predicted"/>
<dbReference type="GO" id="GO:0008270">
    <property type="term" value="F:zinc ion binding"/>
    <property type="evidence" value="ECO:0007669"/>
    <property type="project" value="UniProtKB-KW"/>
</dbReference>
<dbReference type="PANTHER" id="PTHR45969:SF55">
    <property type="entry name" value="OS07G0686300 PROTEIN"/>
    <property type="match status" value="1"/>
</dbReference>